<dbReference type="WBParaSite" id="nRc.2.0.1.t02895-RA">
    <property type="protein sequence ID" value="nRc.2.0.1.t02895-RA"/>
    <property type="gene ID" value="nRc.2.0.1.g02895"/>
</dbReference>
<organism evidence="1 2">
    <name type="scientific">Romanomermis culicivorax</name>
    <name type="common">Nematode worm</name>
    <dbReference type="NCBI Taxonomy" id="13658"/>
    <lineage>
        <taxon>Eukaryota</taxon>
        <taxon>Metazoa</taxon>
        <taxon>Ecdysozoa</taxon>
        <taxon>Nematoda</taxon>
        <taxon>Enoplea</taxon>
        <taxon>Dorylaimia</taxon>
        <taxon>Mermithida</taxon>
        <taxon>Mermithoidea</taxon>
        <taxon>Mermithidae</taxon>
        <taxon>Romanomermis</taxon>
    </lineage>
</organism>
<sequence length="102" mass="11422">VVDNESWDERFFHYLAIVNASTNKVSCLSEVNDAYAFTSCPSNANHSYHFYMIRSAKFNIALNQAGLYQSETVAMIFNRASLSAVQVVRTSTGNPRPLILEP</sequence>
<keyword evidence="1" id="KW-1185">Reference proteome</keyword>
<name>A0A915HN18_ROMCU</name>
<protein>
    <submittedName>
        <fullName evidence="2">Uncharacterized protein</fullName>
    </submittedName>
</protein>
<dbReference type="Proteomes" id="UP000887565">
    <property type="component" value="Unplaced"/>
</dbReference>
<dbReference type="AlphaFoldDB" id="A0A915HN18"/>
<reference evidence="2" key="1">
    <citation type="submission" date="2022-11" db="UniProtKB">
        <authorList>
            <consortium name="WormBaseParasite"/>
        </authorList>
    </citation>
    <scope>IDENTIFICATION</scope>
</reference>
<evidence type="ECO:0000313" key="2">
    <source>
        <dbReference type="WBParaSite" id="nRc.2.0.1.t02895-RA"/>
    </source>
</evidence>
<proteinExistence type="predicted"/>
<accession>A0A915HN18</accession>
<evidence type="ECO:0000313" key="1">
    <source>
        <dbReference type="Proteomes" id="UP000887565"/>
    </source>
</evidence>